<dbReference type="EMBL" id="LR797072">
    <property type="protein sequence ID" value="CAB4184889.1"/>
    <property type="molecule type" value="Genomic_DNA"/>
</dbReference>
<accession>A0A6J5QJU3</accession>
<reference evidence="1" key="1">
    <citation type="submission" date="2020-05" db="EMBL/GenBank/DDBJ databases">
        <authorList>
            <person name="Chiriac C."/>
            <person name="Salcher M."/>
            <person name="Ghai R."/>
            <person name="Kavagutti S V."/>
        </authorList>
    </citation>
    <scope>NUCLEOTIDE SEQUENCE</scope>
</reference>
<dbReference type="EMBL" id="LR798404">
    <property type="protein sequence ID" value="CAB5229575.1"/>
    <property type="molecule type" value="Genomic_DNA"/>
</dbReference>
<evidence type="ECO:0000313" key="2">
    <source>
        <dbReference type="EMBL" id="CAB4219781.1"/>
    </source>
</evidence>
<dbReference type="EMBL" id="LR797484">
    <property type="protein sequence ID" value="CAB4219781.1"/>
    <property type="molecule type" value="Genomic_DNA"/>
</dbReference>
<sequence>MSLEDLSFEARDELAMLSKSLADNPATRNEFLRLTQRIRPDLPIPELEMQKYTESAVTKSNNRVEQLEAKLRERDAIDDLDRRRSKLMRKGLIQHEDEIEEVEKIMLEKGITNHEAAAEYWQWMKQSAVPTPSGYNPSAISKFDLNKFWKNPVAGARDEASKALADLRKGPRPIGL</sequence>
<organism evidence="1">
    <name type="scientific">uncultured Caudovirales phage</name>
    <dbReference type="NCBI Taxonomy" id="2100421"/>
    <lineage>
        <taxon>Viruses</taxon>
        <taxon>Duplodnaviria</taxon>
        <taxon>Heunggongvirae</taxon>
        <taxon>Uroviricota</taxon>
        <taxon>Caudoviricetes</taxon>
        <taxon>Peduoviridae</taxon>
        <taxon>Maltschvirus</taxon>
        <taxon>Maltschvirus maltsch</taxon>
    </lineage>
</organism>
<evidence type="ECO:0000313" key="3">
    <source>
        <dbReference type="EMBL" id="CAB5229575.1"/>
    </source>
</evidence>
<name>A0A6J5QJU3_9CAUD</name>
<evidence type="ECO:0000313" key="1">
    <source>
        <dbReference type="EMBL" id="CAB4184889.1"/>
    </source>
</evidence>
<protein>
    <submittedName>
        <fullName evidence="1">Uncharacterized protein</fullName>
    </submittedName>
</protein>
<proteinExistence type="predicted"/>
<gene>
    <name evidence="1" type="ORF">UFOVP1113_46</name>
    <name evidence="3" type="ORF">UFOVP1563_8</name>
    <name evidence="2" type="ORF">UFOVP1627_41</name>
</gene>